<dbReference type="Pfam" id="PF03524">
    <property type="entry name" value="CagX"/>
    <property type="match status" value="1"/>
</dbReference>
<accession>A0A5L8V5D9</accession>
<evidence type="ECO:0000256" key="1">
    <source>
        <dbReference type="ARBA" id="ARBA00006135"/>
    </source>
</evidence>
<keyword evidence="4" id="KW-1185">Reference proteome</keyword>
<keyword evidence="2" id="KW-0732">Signal</keyword>
<dbReference type="AlphaFoldDB" id="A0A5L8V5D9"/>
<dbReference type="CDD" id="cd06911">
    <property type="entry name" value="VirB9_CagX_TrbG"/>
    <property type="match status" value="1"/>
</dbReference>
<dbReference type="EMBL" id="AABVLA010000040">
    <property type="protein sequence ID" value="EAJ1622596.1"/>
    <property type="molecule type" value="Genomic_DNA"/>
</dbReference>
<organism evidence="3 4">
    <name type="scientific">Campylobacter upsaliensis</name>
    <dbReference type="NCBI Taxonomy" id="28080"/>
    <lineage>
        <taxon>Bacteria</taxon>
        <taxon>Pseudomonadati</taxon>
        <taxon>Campylobacterota</taxon>
        <taxon>Epsilonproteobacteria</taxon>
        <taxon>Campylobacterales</taxon>
        <taxon>Campylobacteraceae</taxon>
        <taxon>Campylobacter</taxon>
    </lineage>
</organism>
<evidence type="ECO:0000313" key="3">
    <source>
        <dbReference type="EMBL" id="EAJ1622596.1"/>
    </source>
</evidence>
<sequence length="375" mass="43081">MKKLSISLIAFLALNFNLKAEEITQNNPSISQGESLFSSKIDKTNPVNSFTKDNFGNNQELQNASNHPQLYNENASLQEYGGQIEETQLELMKNAIRNQNLNALQKTFFHKKYQGTENTKSLDFQNDKTQKIRTRFAMATTLIFESDIKSYILGDSTGFKIEEIPDLPNAIAVKPLLIGIDTSLTIFTKDNKLHTFYLFSTDYKNSKNPDLVVYIKDEESKQASKEKKAQFDKDYLIIKEGIAEMKVKKADIYRGYKQKAKKEHAHLLAEEIFDDKQFTYFKYDKSKMPQIPSIFVVIDKQDSPVETRIIGDYIIAETKANQFSIVLGNSYICVERIEPKTQKVKKVQNAHIKKYDNANPSININDNLKPKRKEL</sequence>
<dbReference type="Gene3D" id="2.60.40.2500">
    <property type="match status" value="1"/>
</dbReference>
<evidence type="ECO:0000313" key="4">
    <source>
        <dbReference type="Proteomes" id="UP000535305"/>
    </source>
</evidence>
<dbReference type="InterPro" id="IPR010258">
    <property type="entry name" value="Conjugal_tfr_TrbG/VirB9/CagX"/>
</dbReference>
<name>A0A5L8V5D9_CAMUP</name>
<proteinExistence type="inferred from homology"/>
<comment type="caution">
    <text evidence="3">The sequence shown here is derived from an EMBL/GenBank/DDBJ whole genome shotgun (WGS) entry which is preliminary data.</text>
</comment>
<reference evidence="3 4" key="1">
    <citation type="submission" date="2018-06" db="EMBL/GenBank/DDBJ databases">
        <authorList>
            <consortium name="PulseNet: The National Subtyping Network for Foodborne Disease Surveillance"/>
            <person name="Tarr C.L."/>
            <person name="Trees E."/>
            <person name="Katz L.S."/>
            <person name="Carleton-Romer H.A."/>
            <person name="Stroika S."/>
            <person name="Kucerova Z."/>
            <person name="Roache K.F."/>
            <person name="Sabol A.L."/>
            <person name="Besser J."/>
            <person name="Gerner-Smidt P."/>
        </authorList>
    </citation>
    <scope>NUCLEOTIDE SEQUENCE [LARGE SCALE GENOMIC DNA]</scope>
    <source>
        <strain evidence="3 4">PNUSAC003104</strain>
    </source>
</reference>
<dbReference type="Proteomes" id="UP000535305">
    <property type="component" value="Unassembled WGS sequence"/>
</dbReference>
<protein>
    <submittedName>
        <fullName evidence="3">Type IV secretion system protein VirB9</fullName>
    </submittedName>
</protein>
<dbReference type="InterPro" id="IPR033645">
    <property type="entry name" value="VirB9/CagX/TrbG_C"/>
</dbReference>
<dbReference type="RefSeq" id="WP_199374365.1">
    <property type="nucleotide sequence ID" value="NZ_JAEMGF010000025.1"/>
</dbReference>
<gene>
    <name evidence="3" type="ORF">CT510_08130</name>
</gene>
<dbReference type="InterPro" id="IPR038161">
    <property type="entry name" value="VirB9/CagX/TrbG_C_sf"/>
</dbReference>
<comment type="similarity">
    <text evidence="1">Belongs to the TrbG/VirB9 family.</text>
</comment>
<evidence type="ECO:0000256" key="2">
    <source>
        <dbReference type="ARBA" id="ARBA00022729"/>
    </source>
</evidence>